<evidence type="ECO:0008006" key="7">
    <source>
        <dbReference type="Google" id="ProtNLM"/>
    </source>
</evidence>
<gene>
    <name evidence="5" type="ORF">GCM10010912_43750</name>
</gene>
<dbReference type="InterPro" id="IPR004995">
    <property type="entry name" value="Spore_Ger"/>
</dbReference>
<keyword evidence="2 4" id="KW-0472">Membrane</keyword>
<evidence type="ECO:0000256" key="4">
    <source>
        <dbReference type="SAM" id="Phobius"/>
    </source>
</evidence>
<evidence type="ECO:0000256" key="1">
    <source>
        <dbReference type="ARBA" id="ARBA00005278"/>
    </source>
</evidence>
<dbReference type="Pfam" id="PF03323">
    <property type="entry name" value="GerA"/>
    <property type="match status" value="1"/>
</dbReference>
<keyword evidence="4" id="KW-1133">Transmembrane helix</keyword>
<feature type="region of interest" description="Disordered" evidence="3">
    <location>
        <begin position="45"/>
        <end position="85"/>
    </location>
</feature>
<dbReference type="PIRSF" id="PIRSF005690">
    <property type="entry name" value="GerBA"/>
    <property type="match status" value="1"/>
</dbReference>
<dbReference type="PANTHER" id="PTHR22550">
    <property type="entry name" value="SPORE GERMINATION PROTEIN"/>
    <property type="match status" value="1"/>
</dbReference>
<accession>A0A917CNI4</accession>
<feature type="compositionally biased region" description="Basic and acidic residues" evidence="3">
    <location>
        <begin position="65"/>
        <end position="78"/>
    </location>
</feature>
<evidence type="ECO:0000256" key="3">
    <source>
        <dbReference type="SAM" id="MobiDB-lite"/>
    </source>
</evidence>
<dbReference type="EMBL" id="BMKR01000021">
    <property type="protein sequence ID" value="GGF94032.1"/>
    <property type="molecule type" value="Genomic_DNA"/>
</dbReference>
<dbReference type="AlphaFoldDB" id="A0A917CNI4"/>
<dbReference type="Proteomes" id="UP000637643">
    <property type="component" value="Unassembled WGS sequence"/>
</dbReference>
<dbReference type="RefSeq" id="WP_189028655.1">
    <property type="nucleotide sequence ID" value="NZ_BMKR01000021.1"/>
</dbReference>
<evidence type="ECO:0000313" key="6">
    <source>
        <dbReference type="Proteomes" id="UP000637643"/>
    </source>
</evidence>
<feature type="transmembrane region" description="Helical" evidence="4">
    <location>
        <begin position="463"/>
        <end position="488"/>
    </location>
</feature>
<organism evidence="5 6">
    <name type="scientific">Paenibacillus albidus</name>
    <dbReference type="NCBI Taxonomy" id="2041023"/>
    <lineage>
        <taxon>Bacteria</taxon>
        <taxon>Bacillati</taxon>
        <taxon>Bacillota</taxon>
        <taxon>Bacilli</taxon>
        <taxon>Bacillales</taxon>
        <taxon>Paenibacillaceae</taxon>
        <taxon>Paenibacillus</taxon>
    </lineage>
</organism>
<dbReference type="GO" id="GO:0009847">
    <property type="term" value="P:spore germination"/>
    <property type="evidence" value="ECO:0007669"/>
    <property type="project" value="InterPro"/>
</dbReference>
<dbReference type="PANTHER" id="PTHR22550:SF5">
    <property type="entry name" value="LEUCINE ZIPPER PROTEIN 4"/>
    <property type="match status" value="1"/>
</dbReference>
<comment type="caution">
    <text evidence="5">The sequence shown here is derived from an EMBL/GenBank/DDBJ whole genome shotgun (WGS) entry which is preliminary data.</text>
</comment>
<evidence type="ECO:0000256" key="2">
    <source>
        <dbReference type="ARBA" id="ARBA00023136"/>
    </source>
</evidence>
<feature type="transmembrane region" description="Helical" evidence="4">
    <location>
        <begin position="385"/>
        <end position="404"/>
    </location>
</feature>
<dbReference type="GO" id="GO:0016020">
    <property type="term" value="C:membrane"/>
    <property type="evidence" value="ECO:0007669"/>
    <property type="project" value="InterPro"/>
</dbReference>
<keyword evidence="6" id="KW-1185">Reference proteome</keyword>
<reference evidence="5" key="1">
    <citation type="journal article" date="2014" name="Int. J. Syst. Evol. Microbiol.">
        <title>Complete genome sequence of Corynebacterium casei LMG S-19264T (=DSM 44701T), isolated from a smear-ripened cheese.</title>
        <authorList>
            <consortium name="US DOE Joint Genome Institute (JGI-PGF)"/>
            <person name="Walter F."/>
            <person name="Albersmeier A."/>
            <person name="Kalinowski J."/>
            <person name="Ruckert C."/>
        </authorList>
    </citation>
    <scope>NUCLEOTIDE SEQUENCE</scope>
    <source>
        <strain evidence="5">CGMCC 1.16134</strain>
    </source>
</reference>
<dbReference type="InterPro" id="IPR050768">
    <property type="entry name" value="UPF0353/GerABKA_families"/>
</dbReference>
<feature type="transmembrane region" description="Helical" evidence="4">
    <location>
        <begin position="343"/>
        <end position="364"/>
    </location>
</feature>
<comment type="similarity">
    <text evidence="1">Belongs to the GerABKA family.</text>
</comment>
<evidence type="ECO:0000313" key="5">
    <source>
        <dbReference type="EMBL" id="GGF94032.1"/>
    </source>
</evidence>
<reference evidence="5" key="2">
    <citation type="submission" date="2020-09" db="EMBL/GenBank/DDBJ databases">
        <authorList>
            <person name="Sun Q."/>
            <person name="Zhou Y."/>
        </authorList>
    </citation>
    <scope>NUCLEOTIDE SEQUENCE</scope>
    <source>
        <strain evidence="5">CGMCC 1.16134</strain>
    </source>
</reference>
<feature type="transmembrane region" description="Helical" evidence="4">
    <location>
        <begin position="508"/>
        <end position="528"/>
    </location>
</feature>
<protein>
    <recommendedName>
        <fullName evidence="7">Spore germination protein</fullName>
    </recommendedName>
</protein>
<proteinExistence type="inferred from homology"/>
<keyword evidence="4" id="KW-0812">Transmembrane</keyword>
<name>A0A917CNI4_9BACL</name>
<sequence length="582" mass="64722">MWSMIMRFIPSWSVLLQGGFIIGFPILLTRAMSWIRISDGRLGTRTRKASGRKGGGVPAGIQNGAEKDQTHLKNRDQGDEASDQSQAVPGMVYSGRFAEDLQLFKNISDDMADINLRELRIGSLQLRAVLFFVDGLTDKDGMDRNILKPLMNAVRPFEGMNTAPEPQALKDIIVHQIVLVSEIEYTRDPVKSLEKVLFGSVVLLVDGMAEVLILGTPKGRTRVGEEPVSEALLRGPRIGFNETLSDNTAMLRRQGQNTELAMISFTVGKRIQKELVLTYIRDIANEELVAEVKRRIRTIDVDDVQESGFVEQLIEDNFLSPFQQIQNTERPDRVMAALLEGRVAILLDGTPFVLIMPVTFGMLLQSPEDYYDRWYAGSLLRSLRFLAASLSLFAPALYISFISFHPGLIPTRLAISIISSRQGVPFPSLIEALIMEISIEILREAGLRLPKPIGPAMGIVGGLIIGQAAVEAGIVSPILVIVVAVTAISSFSVPMYSAGITMRFLRFLAMFFAATFGLYGVIMFFLLLSSHLLKLKSFGVPYLGMIAPNQIRDWKDFIIRMPLQFLRKRPALIKPKDPRRKG</sequence>